<reference evidence="6" key="1">
    <citation type="submission" date="2016-04" db="UniProtKB">
        <authorList>
            <consortium name="WormBaseParasite"/>
        </authorList>
    </citation>
    <scope>IDENTIFICATION</scope>
</reference>
<dbReference type="InterPro" id="IPR033616">
    <property type="entry name" value="BLTP1"/>
</dbReference>
<evidence type="ECO:0000256" key="2">
    <source>
        <dbReference type="SAM" id="Phobius"/>
    </source>
</evidence>
<sequence length="3637" mass="409731">MDSPSFWPANNGSLSLPGDINLRWEDYREIVQPDKASFWLMLGSLVLFIVWIVFLIFYLSRILGPILAFILTRVLRLKGYTGYVSLGSFSISLMAGKIMFRDLQWTTYDYSFHCNDGWIIFSYWKFVSAKPIPNSSDTSRLHLSLNGLQIRVYNRLSNYRNLAKWFGLERLFGSLREDSNSSVNKKLTRKEEEEWDAYYDNLWSLFGYIKLDIGSGCVIAGNAFLPSAFVLIFENLISKISLKEYPGGTDRALVSVVGDTENVRFSLVECPDFKGNRPSHFVGRRDPPPRTMGDGFAVLQTAHLKFYYNQSILGIVSEEVQSLDMDQPVWESVWRFGKNTVISYGPWADAQRVMLYNYFFPAEQRTADVTILPVKGERRMLLAHDIRVSLLNDAGIDIWFMRGDELNALHLRVKQGSSLDFKIPWIYLDDGFHSTLRCCLLCVESSTSLAYRKFFQCETLRVTLDTHYPRIFNAHQLWKYSIEINKISSWIVWDHKRFFTDLINEWTSESIPDLYNFIPYTWEFSVRITDSVELILALNDKNWIDTSSSASAENCLAAIVGKEITAAFAFPFVDFCPEKIALKYIIDVHDCLALRVWLPSQNPLAPLLHSLMKNARFTYLSPATTSLPTISNPSQEWEEIWRCETIRLLFEYTYHPSYADPPSDLPYHSNANCTAKLPPHPIQLSPDDLFIQVDIGESELVLTGILVKLIIDLKNDYFGLYDQLTDVVSSDNMSRLYGDIPYEVDYYRPLSLQLCLYLHSSKAHCLVHAASSCADECPVMYMDQLALEIVKGPLETMVQVNVGTVAVCFGASRGSDSEGVIALETLSFRGHALFSEVDIPWDAGSVEYAWLIEVIIGNINAKLHPADLVTLAQFVESLILLSVCPDEDLQVPERYELCHHMNDIRTCPRSALNLVDTKGRIQNCESEENLKYKMVRASIDTFNVVIIEDRCALQLSVSPVRFSQCNCHEASFCSDVIVKLPSICVRQLTTKNDDNEWMECGMSCVENVDIDIRAPYDSNEIHLVQEKRNFLLKHDKASSRLYFLWLSPDQSTCSCYGDCRFFGKVDITGKNFLSDLESVLAVQHCDRDMSVQPGIGQSIIFAGKKALSDMQSPTIRKLALSDPASPFCNEKASCARKTSSEDSFHSALSTSMVNLSHHMVCPIMSSSVLLTNYNTFLSRYSSVGEHEDMCLFGTESLQSCVQRAKISFIKISDGINEMHLIREDLKRRSAPTLSSLNSSSERVVLSTPSSESVMSVFGADHLAFYVRGTVATNVRLFVTPLALEVTQQLGEHVAFALSTIHPAFIAQHLYTLCVFQHHSQPLTTSPQKNKQNFEPNVHANLLLPSIDIALFQCGLIEKTIHLTSVQETLSHLVRSNVALVNVQDTVLFASSHRNAAEEARVRVECSNIHCHAQFLQVVESSKRDFGHSKTNASIVYTNNWCALNLDEQLNDFDMRTVAEVDLPDVSLLINNSPPSSPQRTTALVNNMELRLGTASVEFALCKPIDQTSSKEWPLFDVFAPCVSAWTYAVHRLCESSEIWFKRIDEWIDLAFAETLSNALDCNSDQIFSTEKSCFADVKVHQRAAASCPSCKLSLILVRYAAEADMHNFWDEINVPDKAKLADCDIRKQALVALLSHWQTIICSQIKLANTEIANKYVKEAIKKSADVKIDIEMSDMNSNELPQHKSSTLESARSAAESHQMDLYHWISARHREQKEANAKNRKKKTLDDFEHVNPMEIVLSVFFWKVYEVLKLEPCKLNSPSLPQTNAVWSVNWKELRVDVLEPRLISSSINCISITRHHLLHIQSVLMKGHFHSHIHMDDLKVRPVRASYDISYSATAQSVHVTFALASVCLFNDLTRVTRSTANILAFIKSNQSYTHESQPGSINTKSNLQSTPSIENNSEVNVHHSWIAGVLDKLRAYQKSRAGMPQVSRGHVQVRVEGQASLKVVMLEMTLTHLSVLTTFKRIQLSHRNQRDKTRHDKHVLDDLNASVQRANLILSEFVVGSDAKHIVNFSVKASTFNFKRELDVDGSMDSHLKLFVGDIEGDMPIHAQNLHEVVLRNAPQLNEQMTRLEYSEPTPIGEYSPHLQCRQAVALVHFDIELSSIELSAQLLPSLKAKYRLEEAQSSGTTGAEAKFMAKLKKHVVNFTVNAPSDECRSSISSDTFTLALPYIHADGAYRTTDKDDDTQIRDNENLQFREGGYIDIVLTIGKLEHTFTTDLLNQVLFAEQCFRNELTLLIDRLAGDRPQQPVQTPGHPTPTRYPFLFNLLIRGESAPWLQLTASTPTSTAVRLTFDNISANLTNRWTLKDSNEKNERLYGKATIGVSAKLGQLVKTAMFEEIETELQEFATFMTQISVQNKESNVHSSYSYVITVIRPILLIKSSAVDKNTYDYWREQRNKMIKSARRSSLSTPSVNTSLNTDTEMDVNLSLKVTNGVYVCMPLYSADLSANMSALVVSLQSTDVTVCVRRELACQATFHNFKVKFIDNFDDQALNDSWIEDKSGDSTHSNYFYFPQGTYQFVSRATAASDPNTNAKWILSVKWQMLGMTIDLDHRIGKLTSLLVSTFSSLAYGDNDEEWEESGRESMIDSNAEDEQDAEIDATGEFGSLAQPEERVQWLERKVPITILCDVYECTRMHEQSVLVTDLMQCRASEPTIEKERRKLRKLELARFKQFRKSVLDKLKRNAIRQKKRTLEPKKSDDRSASKLASDQQRSDEQASSKRHIQSSSFGSRPAANAMPAHSTAKVQQQTPDAPSTLTGNARLSTDANNPSTDVVDMEIDVQVNIESGLCTLRAAVKQDEHVGPFNKRPSARDLNSKIWSGNGSSALTKFAIPSVDVKAYYTTLDRSHKQMMQHQMQTMFAFKFGKQSYRRRPGFYLAVELSSMPQESLVTPHLADFVEQILEPLPENNVFNSSANLSTINQSEVCESDVAIVEMDTSVLPLDVLFHLTVQSSTIRFEGHQQRSTAADCLLKLPSLTLMASTRPISGLSESADGDTSGGGIHLSATLSAFSLNVYSPHQTSSHDALSLTLDHLSILASRSKNGRYEVDNKVQFVLTASIGSATVNYDMRRLAELISFPKPWYRRTIVRRLFFGDHSVKTPTTGCANCASSSVSKLSHNPEIAASTSTWETARKKDWSATVIFAVEWKELTIGAQMANTMGNTKLFIREGVLHGYCQKPPENSAKFQLKEIESRVEWMSRPIFIGRCEKPCAAFADNWSYTCDESGQVVRASVCVELTGSWCDLQMIITKATVDDFILIAHKLHSFFQEQMAKSRMVWGIKSSPVSDLTNVNSSTSRTSQNCSKYEHWPCVLDMLTDIQSRQKILPMPNGENGITVVGGLLELHANTVSLACMHGEMNASSWALFHMRQPSIVFQPEAQYAFISSNRNDVGVSISERLNIQLGSSTQPPAADESATCHAVVCRVQQGRGSMVRQMSSVGACLEHIISDALTQLNLHPLGHASQVTHHSVLPLFEFPALNAILVTQQKQPIELEDIEELPTPEVRSSFICEFHDTVSVQTDFNAQVSFLPELIKSYMRNAEQTKEEKASDVSRDFRHYICDEWVVDPKIRFIDRFKWNPPVIDEILRKLQIFDHRNTIPKALQRGMLDPCDALLARINLAILSIAKKSSAPQFEPKS</sequence>
<proteinExistence type="predicted"/>
<dbReference type="PANTHER" id="PTHR31640">
    <property type="entry name" value="TRANSMEMBRANE PROTEIN KIAA1109"/>
    <property type="match status" value="1"/>
</dbReference>
<dbReference type="GO" id="GO:0048488">
    <property type="term" value="P:synaptic vesicle endocytosis"/>
    <property type="evidence" value="ECO:0007669"/>
    <property type="project" value="TreeGrafter"/>
</dbReference>
<dbReference type="Pfam" id="PF25040">
    <property type="entry name" value="BLTP1_C"/>
    <property type="match status" value="5"/>
</dbReference>
<feature type="compositionally biased region" description="Polar residues" evidence="1">
    <location>
        <begin position="2746"/>
        <end position="2774"/>
    </location>
</feature>
<dbReference type="WBParaSite" id="ASIM_0001190301-mRNA-1">
    <property type="protein sequence ID" value="ASIM_0001190301-mRNA-1"/>
    <property type="gene ID" value="ASIM_0001190301"/>
</dbReference>
<evidence type="ECO:0000313" key="6">
    <source>
        <dbReference type="WBParaSite" id="ASIM_0001190301-mRNA-1"/>
    </source>
</evidence>
<evidence type="ECO:0000313" key="4">
    <source>
        <dbReference type="EMBL" id="VDK44911.1"/>
    </source>
</evidence>
<feature type="transmembrane region" description="Helical" evidence="2">
    <location>
        <begin position="38"/>
        <end position="59"/>
    </location>
</feature>
<keyword evidence="2" id="KW-0472">Membrane</keyword>
<dbReference type="InterPro" id="IPR056742">
    <property type="entry name" value="BLTP1_C"/>
</dbReference>
<dbReference type="Pfam" id="PF20413">
    <property type="entry name" value="BLTP1_N"/>
    <property type="match status" value="2"/>
</dbReference>
<dbReference type="PANTHER" id="PTHR31640:SF1">
    <property type="entry name" value="BRIDGE-LIKE LIPID TRANSFER PROTEIN FAMILY MEMBER 1"/>
    <property type="match status" value="1"/>
</dbReference>
<evidence type="ECO:0000259" key="3">
    <source>
        <dbReference type="SMART" id="SM01220"/>
    </source>
</evidence>
<dbReference type="OrthoDB" id="10051416at2759"/>
<organism evidence="6">
    <name type="scientific">Anisakis simplex</name>
    <name type="common">Herring worm</name>
    <dbReference type="NCBI Taxonomy" id="6269"/>
    <lineage>
        <taxon>Eukaryota</taxon>
        <taxon>Metazoa</taxon>
        <taxon>Ecdysozoa</taxon>
        <taxon>Nematoda</taxon>
        <taxon>Chromadorea</taxon>
        <taxon>Rhabditida</taxon>
        <taxon>Spirurina</taxon>
        <taxon>Ascaridomorpha</taxon>
        <taxon>Ascaridoidea</taxon>
        <taxon>Anisakidae</taxon>
        <taxon>Anisakis</taxon>
        <taxon>Anisakis simplex complex</taxon>
    </lineage>
</organism>
<dbReference type="EMBL" id="UYRR01031064">
    <property type="protein sequence ID" value="VDK44911.1"/>
    <property type="molecule type" value="Genomic_DNA"/>
</dbReference>
<feature type="region of interest" description="Disordered" evidence="1">
    <location>
        <begin position="2689"/>
        <end position="2775"/>
    </location>
</feature>
<reference evidence="4 5" key="2">
    <citation type="submission" date="2018-11" db="EMBL/GenBank/DDBJ databases">
        <authorList>
            <consortium name="Pathogen Informatics"/>
        </authorList>
    </citation>
    <scope>NUCLEOTIDE SEQUENCE [LARGE SCALE GENOMIC DNA]</scope>
</reference>
<name>A0A158PNG1_ANISI</name>
<feature type="transmembrane region" description="Helical" evidence="2">
    <location>
        <begin position="80"/>
        <end position="100"/>
    </location>
</feature>
<protein>
    <submittedName>
        <fullName evidence="6">FSA_C domain-containing protein</fullName>
    </submittedName>
</protein>
<gene>
    <name evidence="4" type="ORF">ASIM_LOCUS11369</name>
</gene>
<dbReference type="InterPro" id="IPR047104">
    <property type="entry name" value="BLTP1_N"/>
</dbReference>
<keyword evidence="5" id="KW-1185">Reference proteome</keyword>
<evidence type="ECO:0000256" key="1">
    <source>
        <dbReference type="SAM" id="MobiDB-lite"/>
    </source>
</evidence>
<dbReference type="Proteomes" id="UP000267096">
    <property type="component" value="Unassembled WGS sequence"/>
</dbReference>
<dbReference type="SMART" id="SM01220">
    <property type="entry name" value="FSA_C"/>
    <property type="match status" value="1"/>
</dbReference>
<feature type="compositionally biased region" description="Basic and acidic residues" evidence="1">
    <location>
        <begin position="2694"/>
        <end position="2706"/>
    </location>
</feature>
<keyword evidence="2" id="KW-0812">Transmembrane</keyword>
<evidence type="ECO:0000313" key="5">
    <source>
        <dbReference type="Proteomes" id="UP000267096"/>
    </source>
</evidence>
<feature type="domain" description="Bridge-like lipid transfer protein family member 1 C-terminal" evidence="3">
    <location>
        <begin position="3125"/>
        <end position="3624"/>
    </location>
</feature>
<dbReference type="GO" id="GO:0098793">
    <property type="term" value="C:presynapse"/>
    <property type="evidence" value="ECO:0007669"/>
    <property type="project" value="GOC"/>
</dbReference>
<accession>A0A158PNG1</accession>
<keyword evidence="2" id="KW-1133">Transmembrane helix</keyword>